<evidence type="ECO:0000313" key="2">
    <source>
        <dbReference type="EMBL" id="RUO24002.1"/>
    </source>
</evidence>
<keyword evidence="3" id="KW-1185">Reference proteome</keyword>
<feature type="transmembrane region" description="Helical" evidence="1">
    <location>
        <begin position="118"/>
        <end position="139"/>
    </location>
</feature>
<dbReference type="Proteomes" id="UP000288293">
    <property type="component" value="Unassembled WGS sequence"/>
</dbReference>
<proteinExistence type="predicted"/>
<feature type="transmembrane region" description="Helical" evidence="1">
    <location>
        <begin position="145"/>
        <end position="163"/>
    </location>
</feature>
<feature type="transmembrane region" description="Helical" evidence="1">
    <location>
        <begin position="85"/>
        <end position="106"/>
    </location>
</feature>
<organism evidence="2 3">
    <name type="scientific">Aliidiomarina minuta</name>
    <dbReference type="NCBI Taxonomy" id="880057"/>
    <lineage>
        <taxon>Bacteria</taxon>
        <taxon>Pseudomonadati</taxon>
        <taxon>Pseudomonadota</taxon>
        <taxon>Gammaproteobacteria</taxon>
        <taxon>Alteromonadales</taxon>
        <taxon>Idiomarinaceae</taxon>
        <taxon>Aliidiomarina</taxon>
    </lineage>
</organism>
<gene>
    <name evidence="2" type="ORF">CWE09_12705</name>
</gene>
<keyword evidence="1" id="KW-0812">Transmembrane</keyword>
<evidence type="ECO:0000313" key="3">
    <source>
        <dbReference type="Proteomes" id="UP000288293"/>
    </source>
</evidence>
<dbReference type="AlphaFoldDB" id="A0A432W3U5"/>
<keyword evidence="1" id="KW-1133">Transmembrane helix</keyword>
<reference evidence="2 3" key="1">
    <citation type="journal article" date="2011" name="Front. Microbiol.">
        <title>Genomic signatures of strain selection and enhancement in Bacillus atrophaeus var. globigii, a historical biowarfare simulant.</title>
        <authorList>
            <person name="Gibbons H.S."/>
            <person name="Broomall S.M."/>
            <person name="McNew L.A."/>
            <person name="Daligault H."/>
            <person name="Chapman C."/>
            <person name="Bruce D."/>
            <person name="Karavis M."/>
            <person name="Krepps M."/>
            <person name="McGregor P.A."/>
            <person name="Hong C."/>
            <person name="Park K.H."/>
            <person name="Akmal A."/>
            <person name="Feldman A."/>
            <person name="Lin J.S."/>
            <person name="Chang W.E."/>
            <person name="Higgs B.W."/>
            <person name="Demirev P."/>
            <person name="Lindquist J."/>
            <person name="Liem A."/>
            <person name="Fochler E."/>
            <person name="Read T.D."/>
            <person name="Tapia R."/>
            <person name="Johnson S."/>
            <person name="Bishop-Lilly K.A."/>
            <person name="Detter C."/>
            <person name="Han C."/>
            <person name="Sozhamannan S."/>
            <person name="Rosenzweig C.N."/>
            <person name="Skowronski E.W."/>
        </authorList>
    </citation>
    <scope>NUCLEOTIDE SEQUENCE [LARGE SCALE GENOMIC DNA]</scope>
    <source>
        <strain evidence="2 3">MLST1</strain>
    </source>
</reference>
<comment type="caution">
    <text evidence="2">The sequence shown here is derived from an EMBL/GenBank/DDBJ whole genome shotgun (WGS) entry which is preliminary data.</text>
</comment>
<sequence>MRGLFYQHRPWQKLNCLTAFLAALMVLFFHGILNLLSTGRSALTADDSSLTHILSSSEIHRLLSESDFWIAQVQGFFSIFSNIGLWLHIVWLPVSIALIIVIRGLCTLTGRPRWQASIFLMVAGSLALHLIHIFISPAATLNQLAAGPAVALYFSLAAFWASASRLRGPNSH</sequence>
<dbReference type="OrthoDB" id="9976129at2"/>
<name>A0A432W3U5_9GAMM</name>
<feature type="transmembrane region" description="Helical" evidence="1">
    <location>
        <begin position="12"/>
        <end position="33"/>
    </location>
</feature>
<keyword evidence="1" id="KW-0472">Membrane</keyword>
<dbReference type="EMBL" id="PIPL01000003">
    <property type="protein sequence ID" value="RUO24002.1"/>
    <property type="molecule type" value="Genomic_DNA"/>
</dbReference>
<protein>
    <submittedName>
        <fullName evidence="2">Uncharacterized protein</fullName>
    </submittedName>
</protein>
<dbReference type="RefSeq" id="WP_126804422.1">
    <property type="nucleotide sequence ID" value="NZ_PIPL01000003.1"/>
</dbReference>
<accession>A0A432W3U5</accession>
<evidence type="ECO:0000256" key="1">
    <source>
        <dbReference type="SAM" id="Phobius"/>
    </source>
</evidence>